<dbReference type="GO" id="GO:0003824">
    <property type="term" value="F:catalytic activity"/>
    <property type="evidence" value="ECO:0007669"/>
    <property type="project" value="UniProtKB-ARBA"/>
</dbReference>
<organism evidence="2 3">
    <name type="scientific">Streptomyces melanosporofaciens</name>
    <dbReference type="NCBI Taxonomy" id="67327"/>
    <lineage>
        <taxon>Bacteria</taxon>
        <taxon>Bacillati</taxon>
        <taxon>Actinomycetota</taxon>
        <taxon>Actinomycetes</taxon>
        <taxon>Kitasatosporales</taxon>
        <taxon>Streptomycetaceae</taxon>
        <taxon>Streptomyces</taxon>
        <taxon>Streptomyces violaceusniger group</taxon>
    </lineage>
</organism>
<name>A0A1H5CAJ6_STRMJ</name>
<dbReference type="RefSeq" id="WP_093469926.1">
    <property type="nucleotide sequence ID" value="NZ_FNST01000002.1"/>
</dbReference>
<dbReference type="PANTHER" id="PTHR43798">
    <property type="entry name" value="MONOACYLGLYCEROL LIPASE"/>
    <property type="match status" value="1"/>
</dbReference>
<dbReference type="Gene3D" id="3.40.50.1820">
    <property type="entry name" value="alpha/beta hydrolase"/>
    <property type="match status" value="1"/>
</dbReference>
<evidence type="ECO:0000313" key="3">
    <source>
        <dbReference type="Proteomes" id="UP000198609"/>
    </source>
</evidence>
<gene>
    <name evidence="2" type="ORF">SAMN04490356_9304</name>
</gene>
<keyword evidence="3" id="KW-1185">Reference proteome</keyword>
<protein>
    <submittedName>
        <fullName evidence="2">Pimeloyl-ACP methyl ester carboxylesterase</fullName>
    </submittedName>
</protein>
<sequence length="262" mass="29032">MRNTAHQRPHVALIHGLGLDTTMWNRVTQLLPSRFDVDSHPLLGHAPGTRVSQGLTLRDMADFTASHLRPRTHLVGFSLGGLVAAHVARRHPTLVRSLTLVSTAGRRTEEERATVRERFALMESDFEAGIDDMLDRWFRPHWLERDQDLVHDLAAAIRRHDREALLACFRLFTEADIEVWSGLPDIAAPTRVITGSEDPGSTPAMATELAVAIPSASSYVVTDSAHLLPLEQPGALATLLIDHVDDVESATPDRPRRRLPCP</sequence>
<dbReference type="Pfam" id="PF12697">
    <property type="entry name" value="Abhydrolase_6"/>
    <property type="match status" value="1"/>
</dbReference>
<feature type="domain" description="AB hydrolase-1" evidence="1">
    <location>
        <begin position="13"/>
        <end position="237"/>
    </location>
</feature>
<dbReference type="EMBL" id="FNST01000002">
    <property type="protein sequence ID" value="SED63557.1"/>
    <property type="molecule type" value="Genomic_DNA"/>
</dbReference>
<dbReference type="Proteomes" id="UP000198609">
    <property type="component" value="Unassembled WGS sequence"/>
</dbReference>
<proteinExistence type="predicted"/>
<dbReference type="InterPro" id="IPR029058">
    <property type="entry name" value="AB_hydrolase_fold"/>
</dbReference>
<dbReference type="SUPFAM" id="SSF53474">
    <property type="entry name" value="alpha/beta-Hydrolases"/>
    <property type="match status" value="1"/>
</dbReference>
<dbReference type="InterPro" id="IPR050266">
    <property type="entry name" value="AB_hydrolase_sf"/>
</dbReference>
<dbReference type="AlphaFoldDB" id="A0A1H5CAJ6"/>
<accession>A0A1H5CAJ6</accession>
<reference evidence="3" key="1">
    <citation type="submission" date="2016-10" db="EMBL/GenBank/DDBJ databases">
        <authorList>
            <person name="Varghese N."/>
            <person name="Submissions S."/>
        </authorList>
    </citation>
    <scope>NUCLEOTIDE SEQUENCE [LARGE SCALE GENOMIC DNA]</scope>
    <source>
        <strain evidence="3">DSM 40318</strain>
    </source>
</reference>
<evidence type="ECO:0000259" key="1">
    <source>
        <dbReference type="Pfam" id="PF12697"/>
    </source>
</evidence>
<dbReference type="InterPro" id="IPR000073">
    <property type="entry name" value="AB_hydrolase_1"/>
</dbReference>
<evidence type="ECO:0000313" key="2">
    <source>
        <dbReference type="EMBL" id="SED63557.1"/>
    </source>
</evidence>